<keyword evidence="3" id="KW-1185">Reference proteome</keyword>
<evidence type="ECO:0000313" key="2">
    <source>
        <dbReference type="EMBL" id="QNG55900.1"/>
    </source>
</evidence>
<feature type="transmembrane region" description="Helical" evidence="1">
    <location>
        <begin position="70"/>
        <end position="91"/>
    </location>
</feature>
<name>A0A7G7MSY9_9PSEU</name>
<dbReference type="Proteomes" id="UP000515728">
    <property type="component" value="Chromosome"/>
</dbReference>
<feature type="transmembrane region" description="Helical" evidence="1">
    <location>
        <begin position="21"/>
        <end position="42"/>
    </location>
</feature>
<accession>A0A7G7MSY9</accession>
<protein>
    <submittedName>
        <fullName evidence="2">Uncharacterized protein</fullName>
    </submittedName>
</protein>
<keyword evidence="1" id="KW-1133">Transmembrane helix</keyword>
<dbReference type="AlphaFoldDB" id="A0A7G7MSY9"/>
<dbReference type="EMBL" id="CP060131">
    <property type="protein sequence ID" value="QNG55900.1"/>
    <property type="molecule type" value="Genomic_DNA"/>
</dbReference>
<organism evidence="2 3">
    <name type="scientific">Pseudonocardia petroleophila</name>
    <dbReference type="NCBI Taxonomy" id="37331"/>
    <lineage>
        <taxon>Bacteria</taxon>
        <taxon>Bacillati</taxon>
        <taxon>Actinomycetota</taxon>
        <taxon>Actinomycetes</taxon>
        <taxon>Pseudonocardiales</taxon>
        <taxon>Pseudonocardiaceae</taxon>
        <taxon>Pseudonocardia</taxon>
    </lineage>
</organism>
<sequence length="148" mass="15662">MPRSGRPEAERAALPARAFAVVTWVYVAGFGSASVPVAASLLESGQLPSFFGVFRMLAGPWSVGASPSTLLMLTAGFFVLTLTAAWAAWLVRHGSRAGAVLAFVLLPVEALFWYGLSLPIPWLLGVARLLLLVAAWRTVGARPAALRS</sequence>
<keyword evidence="1" id="KW-0812">Transmembrane</keyword>
<proteinExistence type="predicted"/>
<feature type="transmembrane region" description="Helical" evidence="1">
    <location>
        <begin position="122"/>
        <end position="139"/>
    </location>
</feature>
<evidence type="ECO:0000256" key="1">
    <source>
        <dbReference type="SAM" id="Phobius"/>
    </source>
</evidence>
<evidence type="ECO:0000313" key="3">
    <source>
        <dbReference type="Proteomes" id="UP000515728"/>
    </source>
</evidence>
<feature type="transmembrane region" description="Helical" evidence="1">
    <location>
        <begin position="98"/>
        <end position="116"/>
    </location>
</feature>
<dbReference type="KEGG" id="ppel:H6H00_28200"/>
<reference evidence="2 3" key="1">
    <citation type="submission" date="2020-08" db="EMBL/GenBank/DDBJ databases">
        <authorList>
            <person name="Mo P."/>
        </authorList>
    </citation>
    <scope>NUCLEOTIDE SEQUENCE [LARGE SCALE GENOMIC DNA]</scope>
    <source>
        <strain evidence="2 3">CGMCC 4.1532</strain>
    </source>
</reference>
<keyword evidence="1" id="KW-0472">Membrane</keyword>
<gene>
    <name evidence="2" type="ORF">H6H00_28200</name>
</gene>